<gene>
    <name evidence="1" type="ORF">SanaruYs_08890</name>
</gene>
<accession>A0A401U6W1</accession>
<dbReference type="PROSITE" id="PS51257">
    <property type="entry name" value="PROKAR_LIPOPROTEIN"/>
    <property type="match status" value="1"/>
</dbReference>
<dbReference type="OrthoDB" id="1163539at2"/>
<dbReference type="EMBL" id="BHXQ01000002">
    <property type="protein sequence ID" value="GCC50671.1"/>
    <property type="molecule type" value="Genomic_DNA"/>
</dbReference>
<dbReference type="RefSeq" id="WP_127121342.1">
    <property type="nucleotide sequence ID" value="NZ_BHXQ01000002.1"/>
</dbReference>
<evidence type="ECO:0008006" key="3">
    <source>
        <dbReference type="Google" id="ProtNLM"/>
    </source>
</evidence>
<comment type="caution">
    <text evidence="1">The sequence shown here is derived from an EMBL/GenBank/DDBJ whole genome shotgun (WGS) entry which is preliminary data.</text>
</comment>
<evidence type="ECO:0000313" key="2">
    <source>
        <dbReference type="Proteomes" id="UP000288227"/>
    </source>
</evidence>
<keyword evidence="2" id="KW-1185">Reference proteome</keyword>
<protein>
    <recommendedName>
        <fullName evidence="3">Lipoprotein</fullName>
    </recommendedName>
</protein>
<name>A0A401U6W1_9BACT</name>
<dbReference type="AlphaFoldDB" id="A0A401U6W1"/>
<dbReference type="Proteomes" id="UP000288227">
    <property type="component" value="Unassembled WGS sequence"/>
</dbReference>
<evidence type="ECO:0000313" key="1">
    <source>
        <dbReference type="EMBL" id="GCC50671.1"/>
    </source>
</evidence>
<organism evidence="1 2">
    <name type="scientific">Chryseotalea sanaruensis</name>
    <dbReference type="NCBI Taxonomy" id="2482724"/>
    <lineage>
        <taxon>Bacteria</taxon>
        <taxon>Pseudomonadati</taxon>
        <taxon>Bacteroidota</taxon>
        <taxon>Cytophagia</taxon>
        <taxon>Cytophagales</taxon>
        <taxon>Chryseotaleaceae</taxon>
        <taxon>Chryseotalea</taxon>
    </lineage>
</organism>
<reference evidence="1 2" key="1">
    <citation type="submission" date="2018-11" db="EMBL/GenBank/DDBJ databases">
        <title>Chryseotalea sanarue gen. nov., sp., nov., a member of the family Cytophagaceae, isolated from a brackish lake in Hamamatsu Japan.</title>
        <authorList>
            <person name="Maejima Y."/>
            <person name="Iino T."/>
            <person name="Muraguchi Y."/>
            <person name="Fukuda K."/>
            <person name="Ohkuma M."/>
            <person name="Moriuchi R."/>
            <person name="Dohra H."/>
            <person name="Kimbara K."/>
            <person name="Shintani M."/>
        </authorList>
    </citation>
    <scope>NUCLEOTIDE SEQUENCE [LARGE SCALE GENOMIC DNA]</scope>
    <source>
        <strain evidence="1 2">Ys</strain>
    </source>
</reference>
<sequence>MKRIIVLLILATLIIGCATIKHDSIQTVDKLNESDFRQLNGRYSNKADDGKGKEFWTQFTGDYQLKTLWENVNQDQFGLGYDLDNQSVSIEFLTSKKAIFKLYQGDSIISEKNVKGKFKDGYFYKRPFFVTIPLVPVLFGYNTNRLRIGKADNAIVADYKWNIWMSFLVAGKAEKGYSSLIFSKR</sequence>
<proteinExistence type="predicted"/>